<feature type="binding site" evidence="8">
    <location>
        <position position="22"/>
    </location>
    <ligand>
        <name>GTP</name>
        <dbReference type="ChEBI" id="CHEBI:37565"/>
    </ligand>
</feature>
<dbReference type="InterPro" id="IPR029044">
    <property type="entry name" value="Nucleotide-diphossugar_trans"/>
</dbReference>
<evidence type="ECO:0000256" key="6">
    <source>
        <dbReference type="ARBA" id="ARBA00023134"/>
    </source>
</evidence>
<evidence type="ECO:0000256" key="1">
    <source>
        <dbReference type="ARBA" id="ARBA00022490"/>
    </source>
</evidence>
<keyword evidence="11" id="KW-1185">Reference proteome</keyword>
<feature type="binding site" evidence="8">
    <location>
        <begin position="9"/>
        <end position="11"/>
    </location>
    <ligand>
        <name>GTP</name>
        <dbReference type="ChEBI" id="CHEBI:37565"/>
    </ligand>
</feature>
<comment type="caution">
    <text evidence="10">The sequence shown here is derived from an EMBL/GenBank/DDBJ whole genome shotgun (WGS) entry which is preliminary data.</text>
</comment>
<comment type="subunit">
    <text evidence="8">Monomer.</text>
</comment>
<dbReference type="Proteomes" id="UP000640485">
    <property type="component" value="Unassembled WGS sequence"/>
</dbReference>
<dbReference type="Gene3D" id="3.90.550.10">
    <property type="entry name" value="Spore Coat Polysaccharide Biosynthesis Protein SpsA, Chain A"/>
    <property type="match status" value="1"/>
</dbReference>
<dbReference type="InterPro" id="IPR025877">
    <property type="entry name" value="MobA-like_NTP_Trfase"/>
</dbReference>
<dbReference type="PANTHER" id="PTHR19136">
    <property type="entry name" value="MOLYBDENUM COFACTOR GUANYLYLTRANSFERASE"/>
    <property type="match status" value="1"/>
</dbReference>
<name>A0A934SID9_9RHOB</name>
<keyword evidence="4 8" id="KW-0547">Nucleotide-binding</keyword>
<dbReference type="CDD" id="cd02503">
    <property type="entry name" value="MobA"/>
    <property type="match status" value="1"/>
</dbReference>
<organism evidence="10 11">
    <name type="scientific">Paracoccus caeni</name>
    <dbReference type="NCBI Taxonomy" id="657651"/>
    <lineage>
        <taxon>Bacteria</taxon>
        <taxon>Pseudomonadati</taxon>
        <taxon>Pseudomonadota</taxon>
        <taxon>Alphaproteobacteria</taxon>
        <taxon>Rhodobacterales</taxon>
        <taxon>Paracoccaceae</taxon>
        <taxon>Paracoccus</taxon>
    </lineage>
</organism>
<dbReference type="EMBL" id="JAEPRQ010000011">
    <property type="protein sequence ID" value="MBK4218049.1"/>
    <property type="molecule type" value="Genomic_DNA"/>
</dbReference>
<evidence type="ECO:0000313" key="10">
    <source>
        <dbReference type="EMBL" id="MBK4218049.1"/>
    </source>
</evidence>
<dbReference type="Pfam" id="PF12804">
    <property type="entry name" value="NTP_transf_3"/>
    <property type="match status" value="1"/>
</dbReference>
<evidence type="ECO:0000256" key="8">
    <source>
        <dbReference type="HAMAP-Rule" id="MF_00316"/>
    </source>
</evidence>
<dbReference type="GO" id="GO:0046872">
    <property type="term" value="F:metal ion binding"/>
    <property type="evidence" value="ECO:0007669"/>
    <property type="project" value="UniProtKB-KW"/>
</dbReference>
<evidence type="ECO:0000313" key="11">
    <source>
        <dbReference type="Proteomes" id="UP000640485"/>
    </source>
</evidence>
<dbReference type="SUPFAM" id="SSF53448">
    <property type="entry name" value="Nucleotide-diphospho-sugar transferases"/>
    <property type="match status" value="1"/>
</dbReference>
<comment type="subcellular location">
    <subcellularLocation>
        <location evidence="8">Cytoplasm</location>
    </subcellularLocation>
</comment>
<dbReference type="NCBIfam" id="TIGR02665">
    <property type="entry name" value="molyb_mobA"/>
    <property type="match status" value="1"/>
</dbReference>
<dbReference type="RefSeq" id="WP_200689339.1">
    <property type="nucleotide sequence ID" value="NZ_JAEPRQ010000011.1"/>
</dbReference>
<evidence type="ECO:0000256" key="4">
    <source>
        <dbReference type="ARBA" id="ARBA00022741"/>
    </source>
</evidence>
<keyword evidence="7 8" id="KW-0501">Molybdenum cofactor biosynthesis</keyword>
<keyword evidence="3 8" id="KW-0479">Metal-binding</keyword>
<comment type="domain">
    <text evidence="8">The N-terminal domain determines nucleotide recognition and specific binding, while the C-terminal domain determines the specific binding to the target protein.</text>
</comment>
<feature type="binding site" evidence="8">
    <location>
        <position position="101"/>
    </location>
    <ligand>
        <name>GTP</name>
        <dbReference type="ChEBI" id="CHEBI:37565"/>
    </ligand>
</feature>
<feature type="binding site" evidence="8">
    <location>
        <position position="101"/>
    </location>
    <ligand>
        <name>Mg(2+)</name>
        <dbReference type="ChEBI" id="CHEBI:18420"/>
    </ligand>
</feature>
<dbReference type="PANTHER" id="PTHR19136:SF81">
    <property type="entry name" value="MOLYBDENUM COFACTOR GUANYLYLTRANSFERASE"/>
    <property type="match status" value="1"/>
</dbReference>
<dbReference type="HAMAP" id="MF_00316">
    <property type="entry name" value="MobA"/>
    <property type="match status" value="1"/>
</dbReference>
<comment type="function">
    <text evidence="8">Transfers a GMP moiety from GTP to Mo-molybdopterin (Mo-MPT) cofactor (Moco or molybdenum cofactor) to form Mo-molybdopterin guanine dinucleotide (Mo-MGD) cofactor.</text>
</comment>
<dbReference type="GO" id="GO:0005737">
    <property type="term" value="C:cytoplasm"/>
    <property type="evidence" value="ECO:0007669"/>
    <property type="project" value="UniProtKB-SubCell"/>
</dbReference>
<dbReference type="AlphaFoldDB" id="A0A934SID9"/>
<feature type="binding site" evidence="8">
    <location>
        <position position="50"/>
    </location>
    <ligand>
        <name>GTP</name>
        <dbReference type="ChEBI" id="CHEBI:37565"/>
    </ligand>
</feature>
<keyword evidence="1 8" id="KW-0963">Cytoplasm</keyword>
<evidence type="ECO:0000259" key="9">
    <source>
        <dbReference type="Pfam" id="PF12804"/>
    </source>
</evidence>
<keyword evidence="2 8" id="KW-0808">Transferase</keyword>
<proteinExistence type="inferred from homology"/>
<evidence type="ECO:0000256" key="5">
    <source>
        <dbReference type="ARBA" id="ARBA00022842"/>
    </source>
</evidence>
<dbReference type="EC" id="2.7.7.77" evidence="8"/>
<comment type="similarity">
    <text evidence="8">Belongs to the MobA family.</text>
</comment>
<comment type="cofactor">
    <cofactor evidence="8">
        <name>Mg(2+)</name>
        <dbReference type="ChEBI" id="CHEBI:18420"/>
    </cofactor>
</comment>
<dbReference type="InterPro" id="IPR013482">
    <property type="entry name" value="Molybde_CF_guanTrfase"/>
</dbReference>
<accession>A0A934SID9</accession>
<keyword evidence="10" id="KW-0548">Nucleotidyltransferase</keyword>
<reference evidence="10" key="1">
    <citation type="submission" date="2021-01" db="EMBL/GenBank/DDBJ databases">
        <title>Paracoccus amoyensis sp. nov., isolated from the surface seawater along the coast of Xiamen Island, China.</title>
        <authorList>
            <person name="Lyu L."/>
        </authorList>
    </citation>
    <scope>NUCLEOTIDE SEQUENCE</scope>
    <source>
        <strain evidence="10">MJ17</strain>
    </source>
</reference>
<gene>
    <name evidence="8 10" type="primary">mobA</name>
    <name evidence="10" type="ORF">JJJ17_19140</name>
</gene>
<dbReference type="GO" id="GO:1902758">
    <property type="term" value="P:bis(molybdopterin guanine dinucleotide)molybdenum biosynthetic process"/>
    <property type="evidence" value="ECO:0007669"/>
    <property type="project" value="TreeGrafter"/>
</dbReference>
<evidence type="ECO:0000256" key="3">
    <source>
        <dbReference type="ARBA" id="ARBA00022723"/>
    </source>
</evidence>
<feature type="binding site" evidence="8">
    <location>
        <position position="68"/>
    </location>
    <ligand>
        <name>GTP</name>
        <dbReference type="ChEBI" id="CHEBI:37565"/>
    </ligand>
</feature>
<dbReference type="GO" id="GO:0061603">
    <property type="term" value="F:molybdenum cofactor guanylyltransferase activity"/>
    <property type="evidence" value="ECO:0007669"/>
    <property type="project" value="UniProtKB-EC"/>
</dbReference>
<evidence type="ECO:0000256" key="2">
    <source>
        <dbReference type="ARBA" id="ARBA00022679"/>
    </source>
</evidence>
<feature type="domain" description="MobA-like NTP transferase" evidence="9">
    <location>
        <begin position="6"/>
        <end position="168"/>
    </location>
</feature>
<keyword evidence="6 8" id="KW-0342">GTP-binding</keyword>
<comment type="catalytic activity">
    <reaction evidence="8">
        <text>Mo-molybdopterin + GTP + H(+) = Mo-molybdopterin guanine dinucleotide + diphosphate</text>
        <dbReference type="Rhea" id="RHEA:34243"/>
        <dbReference type="ChEBI" id="CHEBI:15378"/>
        <dbReference type="ChEBI" id="CHEBI:33019"/>
        <dbReference type="ChEBI" id="CHEBI:37565"/>
        <dbReference type="ChEBI" id="CHEBI:71302"/>
        <dbReference type="ChEBI" id="CHEBI:71310"/>
        <dbReference type="EC" id="2.7.7.77"/>
    </reaction>
</comment>
<dbReference type="GO" id="GO:0005525">
    <property type="term" value="F:GTP binding"/>
    <property type="evidence" value="ECO:0007669"/>
    <property type="project" value="UniProtKB-UniRule"/>
</dbReference>
<keyword evidence="5 8" id="KW-0460">Magnesium</keyword>
<evidence type="ECO:0000256" key="7">
    <source>
        <dbReference type="ARBA" id="ARBA00023150"/>
    </source>
</evidence>
<sequence>MSRLPAIILAGGLATRMGGGDKPLLPLAGRPMLAGIIDRIAAQSDPVALNANGDPQRFAEYGLPVLPDGLPGFPGPLAGILAGMDWAAGIGAEAVVSVAGDTPFFPVDLVARLRDAAGPSGLVLAAGRDAQGQVVDHPTFGLWPVALRDDLRATLIAGQRRVRSFASRYAPGLAVWDADGFDPFFNINTAEELAQAEVMAAGAR</sequence>
<protein>
    <recommendedName>
        <fullName evidence="8">Molybdenum cofactor guanylyltransferase</fullName>
        <shortName evidence="8">MoCo guanylyltransferase</shortName>
        <ecNumber evidence="8">2.7.7.77</ecNumber>
    </recommendedName>
    <alternativeName>
        <fullName evidence="8">GTP:molybdopterin guanylyltransferase</fullName>
    </alternativeName>
    <alternativeName>
        <fullName evidence="8">Mo-MPT guanylyltransferase</fullName>
    </alternativeName>
    <alternativeName>
        <fullName evidence="8">Molybdopterin guanylyltransferase</fullName>
    </alternativeName>
    <alternativeName>
        <fullName evidence="8">Molybdopterin-guanine dinucleotide synthase</fullName>
        <shortName evidence="8">MGD synthase</shortName>
    </alternativeName>
</protein>